<evidence type="ECO:0000313" key="6">
    <source>
        <dbReference type="EMBL" id="SHF21123.1"/>
    </source>
</evidence>
<proteinExistence type="inferred from homology"/>
<dbReference type="GO" id="GO:0008080">
    <property type="term" value="F:N-acetyltransferase activity"/>
    <property type="evidence" value="ECO:0007669"/>
    <property type="project" value="InterPro"/>
</dbReference>
<dbReference type="NCBIfam" id="TIGR01575">
    <property type="entry name" value="rimI"/>
    <property type="match status" value="1"/>
</dbReference>
<dbReference type="PANTHER" id="PTHR43420">
    <property type="entry name" value="ACETYLTRANSFERASE"/>
    <property type="match status" value="1"/>
</dbReference>
<dbReference type="PANTHER" id="PTHR43420:SF12">
    <property type="entry name" value="N-ACETYLTRANSFERASE DOMAIN-CONTAINING PROTEIN"/>
    <property type="match status" value="1"/>
</dbReference>
<dbReference type="InterPro" id="IPR000182">
    <property type="entry name" value="GNAT_dom"/>
</dbReference>
<protein>
    <submittedName>
        <fullName evidence="6">Ribosomal-protein-alanine N-acetyltransferase</fullName>
    </submittedName>
</protein>
<dbReference type="Pfam" id="PF00583">
    <property type="entry name" value="Acetyltransf_1"/>
    <property type="match status" value="1"/>
</dbReference>
<dbReference type="InterPro" id="IPR050680">
    <property type="entry name" value="YpeA/RimI_acetyltransf"/>
</dbReference>
<dbReference type="CDD" id="cd04301">
    <property type="entry name" value="NAT_SF"/>
    <property type="match status" value="1"/>
</dbReference>
<dbReference type="InterPro" id="IPR016181">
    <property type="entry name" value="Acyl_CoA_acyltransferase"/>
</dbReference>
<keyword evidence="2" id="KW-0963">Cytoplasm</keyword>
<evidence type="ECO:0000256" key="2">
    <source>
        <dbReference type="ARBA" id="ARBA00022490"/>
    </source>
</evidence>
<sequence>MMKLWMAPAGLHIEPAQPRDADDMARLHKQGFYRGWPREEFTAFLTEDATPAYVACDAKRRIAGFALLRLAADEAELLTIAVDPKWRSKRIGNALLNAAFDDLRMSPTRRVFLEVDEQNAPAIRLYERQGFVRIGSRRGYYPRPDGSAATALVMARDLG</sequence>
<keyword evidence="4" id="KW-0012">Acyltransferase</keyword>
<reference evidence="6 7" key="1">
    <citation type="submission" date="2016-11" db="EMBL/GenBank/DDBJ databases">
        <authorList>
            <person name="Jaros S."/>
            <person name="Januszkiewicz K."/>
            <person name="Wedrychowicz H."/>
        </authorList>
    </citation>
    <scope>NUCLEOTIDE SEQUENCE [LARGE SCALE GENOMIC DNA]</scope>
    <source>
        <strain evidence="6 7">DSM 17137</strain>
    </source>
</reference>
<dbReference type="Proteomes" id="UP000184533">
    <property type="component" value="Unassembled WGS sequence"/>
</dbReference>
<evidence type="ECO:0000313" key="7">
    <source>
        <dbReference type="Proteomes" id="UP000184533"/>
    </source>
</evidence>
<keyword evidence="3 6" id="KW-0808">Transferase</keyword>
<dbReference type="PROSITE" id="PS51186">
    <property type="entry name" value="GNAT"/>
    <property type="match status" value="1"/>
</dbReference>
<evidence type="ECO:0000256" key="4">
    <source>
        <dbReference type="ARBA" id="ARBA00023315"/>
    </source>
</evidence>
<accession>A0A1M4ZSS2</accession>
<dbReference type="EMBL" id="FQVC01000005">
    <property type="protein sequence ID" value="SHF21123.1"/>
    <property type="molecule type" value="Genomic_DNA"/>
</dbReference>
<name>A0A1M4ZSS2_9HYPH</name>
<evidence type="ECO:0000259" key="5">
    <source>
        <dbReference type="PROSITE" id="PS51186"/>
    </source>
</evidence>
<organism evidence="6 7">
    <name type="scientific">Devosia limi DSM 17137</name>
    <dbReference type="NCBI Taxonomy" id="1121477"/>
    <lineage>
        <taxon>Bacteria</taxon>
        <taxon>Pseudomonadati</taxon>
        <taxon>Pseudomonadota</taxon>
        <taxon>Alphaproteobacteria</taxon>
        <taxon>Hyphomicrobiales</taxon>
        <taxon>Devosiaceae</taxon>
        <taxon>Devosia</taxon>
    </lineage>
</organism>
<gene>
    <name evidence="6" type="ORF">SAMN02745223_02069</name>
</gene>
<feature type="domain" description="N-acetyltransferase" evidence="5">
    <location>
        <begin position="11"/>
        <end position="159"/>
    </location>
</feature>
<dbReference type="SUPFAM" id="SSF55729">
    <property type="entry name" value="Acyl-CoA N-acyltransferases (Nat)"/>
    <property type="match status" value="1"/>
</dbReference>
<dbReference type="Gene3D" id="3.40.630.30">
    <property type="match status" value="1"/>
</dbReference>
<dbReference type="InterPro" id="IPR006464">
    <property type="entry name" value="AcTrfase_RimI/Ard1"/>
</dbReference>
<dbReference type="AlphaFoldDB" id="A0A1M4ZSS2"/>
<comment type="similarity">
    <text evidence="1">Belongs to the acetyltransferase family. RimI subfamily.</text>
</comment>
<dbReference type="OrthoDB" id="9804026at2"/>
<evidence type="ECO:0000256" key="3">
    <source>
        <dbReference type="ARBA" id="ARBA00022679"/>
    </source>
</evidence>
<dbReference type="RefSeq" id="WP_082094000.1">
    <property type="nucleotide sequence ID" value="NZ_FQVC01000005.1"/>
</dbReference>
<evidence type="ECO:0000256" key="1">
    <source>
        <dbReference type="ARBA" id="ARBA00005395"/>
    </source>
</evidence>